<proteinExistence type="predicted"/>
<organism evidence="5">
    <name type="scientific">uncultured Pleomorphomonas sp</name>
    <dbReference type="NCBI Taxonomy" id="442121"/>
    <lineage>
        <taxon>Bacteria</taxon>
        <taxon>Pseudomonadati</taxon>
        <taxon>Pseudomonadota</taxon>
        <taxon>Alphaproteobacteria</taxon>
        <taxon>Hyphomicrobiales</taxon>
        <taxon>Pleomorphomonadaceae</taxon>
        <taxon>Pleomorphomonas</taxon>
        <taxon>environmental samples</taxon>
    </lineage>
</organism>
<dbReference type="EMBL" id="FMJD01000008">
    <property type="protein sequence ID" value="SCM76855.1"/>
    <property type="molecule type" value="Genomic_DNA"/>
</dbReference>
<dbReference type="Gene3D" id="1.10.260.40">
    <property type="entry name" value="lambda repressor-like DNA-binding domains"/>
    <property type="match status" value="1"/>
</dbReference>
<dbReference type="PROSITE" id="PS50932">
    <property type="entry name" value="HTH_LACI_2"/>
    <property type="match status" value="1"/>
</dbReference>
<keyword evidence="3" id="KW-0804">Transcription</keyword>
<evidence type="ECO:0000256" key="2">
    <source>
        <dbReference type="ARBA" id="ARBA00023125"/>
    </source>
</evidence>
<dbReference type="Gene3D" id="3.40.50.2300">
    <property type="match status" value="2"/>
</dbReference>
<reference evidence="5" key="1">
    <citation type="submission" date="2016-08" db="EMBL/GenBank/DDBJ databases">
        <authorList>
            <person name="Seilhamer J.J."/>
        </authorList>
    </citation>
    <scope>NUCLEOTIDE SEQUENCE</scope>
    <source>
        <strain evidence="5">86</strain>
    </source>
</reference>
<dbReference type="GO" id="GO:0003700">
    <property type="term" value="F:DNA-binding transcription factor activity"/>
    <property type="evidence" value="ECO:0007669"/>
    <property type="project" value="TreeGrafter"/>
</dbReference>
<keyword evidence="1" id="KW-0805">Transcription regulation</keyword>
<dbReference type="PROSITE" id="PS00356">
    <property type="entry name" value="HTH_LACI_1"/>
    <property type="match status" value="1"/>
</dbReference>
<dbReference type="CDD" id="cd06267">
    <property type="entry name" value="PBP1_LacI_sugar_binding-like"/>
    <property type="match status" value="1"/>
</dbReference>
<dbReference type="RefSeq" id="WP_288196899.1">
    <property type="nucleotide sequence ID" value="NZ_LT608334.1"/>
</dbReference>
<dbReference type="SUPFAM" id="SSF47413">
    <property type="entry name" value="lambda repressor-like DNA-binding domains"/>
    <property type="match status" value="1"/>
</dbReference>
<evidence type="ECO:0000256" key="1">
    <source>
        <dbReference type="ARBA" id="ARBA00023015"/>
    </source>
</evidence>
<accession>A0A212LH37</accession>
<sequence>MGKHKPPRSATLSDIAAAAGVSVGTVSKALNAKVGVSPVNRERIMRAVEAVGYRKSDGRPRQSAGLGTATIVTYDRYVGNDSFYGEILRGITEEAERIGIGLSVEMLFHGEPTPDPSSLFRRGLPESIIMMGLDQPVLVDAVAALGCPAVIINGMDPAMRIDSVSPDYHFGGWAAARHLLDKGHRNLLHVTHPFRESLTLRLEGFRKALERSGVAFDAGRHLLDTDDAGLTSAGAQQAVARLIDSGRFEATALCCVSDMLAIGAMRAVLAAGYRVPEDVSITGFDDLPISAHCEIPLTTFHIERAEMGRAAVHMLLEGAANPLRNGRRLSLGVQLVERASVAAPPR</sequence>
<name>A0A212LH37_9HYPH</name>
<evidence type="ECO:0000259" key="4">
    <source>
        <dbReference type="PROSITE" id="PS50932"/>
    </source>
</evidence>
<dbReference type="PANTHER" id="PTHR30146:SF109">
    <property type="entry name" value="HTH-TYPE TRANSCRIPTIONAL REGULATOR GALS"/>
    <property type="match status" value="1"/>
</dbReference>
<dbReference type="SUPFAM" id="SSF53822">
    <property type="entry name" value="Periplasmic binding protein-like I"/>
    <property type="match status" value="1"/>
</dbReference>
<dbReference type="InterPro" id="IPR046335">
    <property type="entry name" value="LacI/GalR-like_sensor"/>
</dbReference>
<protein>
    <submittedName>
        <fullName evidence="5">Putative HTH-type transcriptional regulator reg1</fullName>
    </submittedName>
</protein>
<dbReference type="InterPro" id="IPR010982">
    <property type="entry name" value="Lambda_DNA-bd_dom_sf"/>
</dbReference>
<keyword evidence="2" id="KW-0238">DNA-binding</keyword>
<dbReference type="Pfam" id="PF13377">
    <property type="entry name" value="Peripla_BP_3"/>
    <property type="match status" value="1"/>
</dbReference>
<dbReference type="PANTHER" id="PTHR30146">
    <property type="entry name" value="LACI-RELATED TRANSCRIPTIONAL REPRESSOR"/>
    <property type="match status" value="1"/>
</dbReference>
<dbReference type="InterPro" id="IPR000843">
    <property type="entry name" value="HTH_LacI"/>
</dbReference>
<dbReference type="Pfam" id="PF00356">
    <property type="entry name" value="LacI"/>
    <property type="match status" value="1"/>
</dbReference>
<evidence type="ECO:0000256" key="3">
    <source>
        <dbReference type="ARBA" id="ARBA00023163"/>
    </source>
</evidence>
<dbReference type="CDD" id="cd01392">
    <property type="entry name" value="HTH_LacI"/>
    <property type="match status" value="1"/>
</dbReference>
<dbReference type="InterPro" id="IPR028082">
    <property type="entry name" value="Peripla_BP_I"/>
</dbReference>
<gene>
    <name evidence="5" type="ORF">KL86PLE_40660</name>
</gene>
<dbReference type="GO" id="GO:0000976">
    <property type="term" value="F:transcription cis-regulatory region binding"/>
    <property type="evidence" value="ECO:0007669"/>
    <property type="project" value="TreeGrafter"/>
</dbReference>
<evidence type="ECO:0000313" key="5">
    <source>
        <dbReference type="EMBL" id="SCM76855.1"/>
    </source>
</evidence>
<dbReference type="AlphaFoldDB" id="A0A212LH37"/>
<dbReference type="SMART" id="SM00354">
    <property type="entry name" value="HTH_LACI"/>
    <property type="match status" value="1"/>
</dbReference>
<feature type="domain" description="HTH lacI-type" evidence="4">
    <location>
        <begin position="10"/>
        <end position="68"/>
    </location>
</feature>